<dbReference type="EMBL" id="MU266631">
    <property type="protein sequence ID" value="KAH7919779.1"/>
    <property type="molecule type" value="Genomic_DNA"/>
</dbReference>
<evidence type="ECO:0000313" key="2">
    <source>
        <dbReference type="Proteomes" id="UP000790709"/>
    </source>
</evidence>
<accession>A0ACB8B2Y9</accession>
<reference evidence="1" key="1">
    <citation type="journal article" date="2021" name="New Phytol.">
        <title>Evolutionary innovations through gain and loss of genes in the ectomycorrhizal Boletales.</title>
        <authorList>
            <person name="Wu G."/>
            <person name="Miyauchi S."/>
            <person name="Morin E."/>
            <person name="Kuo A."/>
            <person name="Drula E."/>
            <person name="Varga T."/>
            <person name="Kohler A."/>
            <person name="Feng B."/>
            <person name="Cao Y."/>
            <person name="Lipzen A."/>
            <person name="Daum C."/>
            <person name="Hundley H."/>
            <person name="Pangilinan J."/>
            <person name="Johnson J."/>
            <person name="Barry K."/>
            <person name="LaButti K."/>
            <person name="Ng V."/>
            <person name="Ahrendt S."/>
            <person name="Min B."/>
            <person name="Choi I.G."/>
            <person name="Park H."/>
            <person name="Plett J.M."/>
            <person name="Magnuson J."/>
            <person name="Spatafora J.W."/>
            <person name="Nagy L.G."/>
            <person name="Henrissat B."/>
            <person name="Grigoriev I.V."/>
            <person name="Yang Z.L."/>
            <person name="Xu J."/>
            <person name="Martin F.M."/>
        </authorList>
    </citation>
    <scope>NUCLEOTIDE SEQUENCE</scope>
    <source>
        <strain evidence="1">KUC20120723A-06</strain>
    </source>
</reference>
<name>A0ACB8B2Y9_9AGAM</name>
<protein>
    <submittedName>
        <fullName evidence="1">Uncharacterized protein</fullName>
    </submittedName>
</protein>
<evidence type="ECO:0000313" key="1">
    <source>
        <dbReference type="EMBL" id="KAH7919779.1"/>
    </source>
</evidence>
<sequence length="205" mass="22481">MQSIALENYARWKANAVVECARRIPKHSMPRVRLTTSMTLSIPWSRASVCRVVECFDRRGRYRSSVIPTAKGRQGPSTSFRSAAIAGYQVVFTMVLLEDDHTSRGVLLQTRRGTLRIPTSHEWRDIPAHARSVTSAHGPPTSLPSPFPRPPQSTKATRYIVPVSVCSARAAVLSGAEIGSTCGLITVCKRCLSDHLDRESARGPG</sequence>
<proteinExistence type="predicted"/>
<gene>
    <name evidence="1" type="ORF">BV22DRAFT_845167</name>
</gene>
<organism evidence="1 2">
    <name type="scientific">Leucogyrophana mollusca</name>
    <dbReference type="NCBI Taxonomy" id="85980"/>
    <lineage>
        <taxon>Eukaryota</taxon>
        <taxon>Fungi</taxon>
        <taxon>Dikarya</taxon>
        <taxon>Basidiomycota</taxon>
        <taxon>Agaricomycotina</taxon>
        <taxon>Agaricomycetes</taxon>
        <taxon>Agaricomycetidae</taxon>
        <taxon>Boletales</taxon>
        <taxon>Boletales incertae sedis</taxon>
        <taxon>Leucogyrophana</taxon>
    </lineage>
</organism>
<keyword evidence="2" id="KW-1185">Reference proteome</keyword>
<dbReference type="Proteomes" id="UP000790709">
    <property type="component" value="Unassembled WGS sequence"/>
</dbReference>
<comment type="caution">
    <text evidence="1">The sequence shown here is derived from an EMBL/GenBank/DDBJ whole genome shotgun (WGS) entry which is preliminary data.</text>
</comment>